<comment type="similarity">
    <text evidence="1">Belongs to the iron-containing alcohol dehydrogenase family.</text>
</comment>
<dbReference type="Gene3D" id="3.40.50.1970">
    <property type="match status" value="1"/>
</dbReference>
<protein>
    <submittedName>
        <fullName evidence="5">Alcohol dehydrogenase</fullName>
        <ecNumber evidence="5">1.1.1.1</ecNumber>
    </submittedName>
</protein>
<evidence type="ECO:0000313" key="5">
    <source>
        <dbReference type="EMBL" id="ABB39856.1"/>
    </source>
</evidence>
<organism evidence="5 6">
    <name type="scientific">Oleidesulfovibrio alaskensis (strain ATCC BAA-1058 / DSM 17464 / G20)</name>
    <name type="common">Desulfovibrio alaskensis</name>
    <dbReference type="NCBI Taxonomy" id="207559"/>
    <lineage>
        <taxon>Bacteria</taxon>
        <taxon>Pseudomonadati</taxon>
        <taxon>Thermodesulfobacteriota</taxon>
        <taxon>Desulfovibrionia</taxon>
        <taxon>Desulfovibrionales</taxon>
        <taxon>Desulfovibrionaceae</taxon>
        <taxon>Oleidesulfovibrio</taxon>
    </lineage>
</organism>
<dbReference type="GO" id="GO:0004022">
    <property type="term" value="F:alcohol dehydrogenase (NAD+) activity"/>
    <property type="evidence" value="ECO:0007669"/>
    <property type="project" value="UniProtKB-EC"/>
</dbReference>
<dbReference type="PROSITE" id="PS00913">
    <property type="entry name" value="ADH_IRON_1"/>
    <property type="match status" value="1"/>
</dbReference>
<feature type="domain" description="Fe-containing alcohol dehydrogenase-like C-terminal" evidence="4">
    <location>
        <begin position="192"/>
        <end position="391"/>
    </location>
</feature>
<evidence type="ECO:0000256" key="1">
    <source>
        <dbReference type="ARBA" id="ARBA00007358"/>
    </source>
</evidence>
<evidence type="ECO:0000259" key="4">
    <source>
        <dbReference type="Pfam" id="PF25137"/>
    </source>
</evidence>
<dbReference type="CDD" id="cd08185">
    <property type="entry name" value="Fe-ADH-like"/>
    <property type="match status" value="1"/>
</dbReference>
<name>Q30WU0_OLEA2</name>
<dbReference type="HOGENOM" id="CLU_007207_0_4_7"/>
<dbReference type="Pfam" id="PF00465">
    <property type="entry name" value="Fe-ADH"/>
    <property type="match status" value="1"/>
</dbReference>
<dbReference type="KEGG" id="dde:Dde_3062"/>
<dbReference type="Pfam" id="PF25137">
    <property type="entry name" value="ADH_Fe_C"/>
    <property type="match status" value="1"/>
</dbReference>
<evidence type="ECO:0000313" key="6">
    <source>
        <dbReference type="Proteomes" id="UP000002710"/>
    </source>
</evidence>
<gene>
    <name evidence="5" type="ordered locus">Dde_3062</name>
</gene>
<dbReference type="PANTHER" id="PTHR11496:SF104">
    <property type="entry name" value="3-DEOXY-ALPHA-D-MANNO-OCTULOSONATE 8-OXIDASE"/>
    <property type="match status" value="1"/>
</dbReference>
<sequence>MMHFNFHMPTRLIFGQGTLRRLAGEPLPGTRALVVVSAGGSMKKLGYLEQVRSLLAQNGCESEVYDRIQPNPVKEHVMEGAALARSARCDFIVGLGGGSSIDSAKSIALMAANPGDYWDYMGGTGGGKTPPEPALPVIAIPTTAGTGTEADPWTVITNTATREKIGWGNDSTFPRFSIIDPMLMLSVPPSVTAYTGMDAFFHATEAYLATCNQPSSDLLAQQAIHLISTFLPQCVHDGSNPETRTMLAWASTAAGICESLSSCISHHSLEHALSAFYPDIPHGAGLVMLSEAYFSHLARFVPERMTHLGYFMGVDVDSLPEERQPEAFVHALAKLKADCGLAELKMSDFGVKRSDLPALARNARESMGGLFHVTPVELDEAAVLDIFEKAYR</sequence>
<dbReference type="eggNOG" id="COG1454">
    <property type="taxonomic scope" value="Bacteria"/>
</dbReference>
<dbReference type="RefSeq" id="WP_011368822.1">
    <property type="nucleotide sequence ID" value="NC_007519.1"/>
</dbReference>
<evidence type="ECO:0000256" key="2">
    <source>
        <dbReference type="ARBA" id="ARBA00023002"/>
    </source>
</evidence>
<accession>Q30WU0</accession>
<dbReference type="EMBL" id="CP000112">
    <property type="protein sequence ID" value="ABB39856.1"/>
    <property type="molecule type" value="Genomic_DNA"/>
</dbReference>
<keyword evidence="2 5" id="KW-0560">Oxidoreductase</keyword>
<keyword evidence="6" id="KW-1185">Reference proteome</keyword>
<reference evidence="5 6" key="1">
    <citation type="journal article" date="2011" name="J. Bacteriol.">
        <title>Complete genome sequence and updated annotation of Desulfovibrio alaskensis G20.</title>
        <authorList>
            <person name="Hauser L.J."/>
            <person name="Land M.L."/>
            <person name="Brown S.D."/>
            <person name="Larimer F."/>
            <person name="Keller K.L."/>
            <person name="Rapp-Giles B.J."/>
            <person name="Price M.N."/>
            <person name="Lin M."/>
            <person name="Bruce D.C."/>
            <person name="Detter J.C."/>
            <person name="Tapia R."/>
            <person name="Han C.S."/>
            <person name="Goodwin L.A."/>
            <person name="Cheng J.F."/>
            <person name="Pitluck S."/>
            <person name="Copeland A."/>
            <person name="Lucas S."/>
            <person name="Nolan M."/>
            <person name="Lapidus A.L."/>
            <person name="Palumbo A.V."/>
            <person name="Wall J.D."/>
        </authorList>
    </citation>
    <scope>NUCLEOTIDE SEQUENCE [LARGE SCALE GENOMIC DNA]</scope>
    <source>
        <strain evidence="6">ATCC BAA 1058 / DSM 17464 / G20</strain>
    </source>
</reference>
<dbReference type="EC" id="1.1.1.1" evidence="5"/>
<dbReference type="AlphaFoldDB" id="Q30WU0"/>
<dbReference type="InterPro" id="IPR056798">
    <property type="entry name" value="ADH_Fe_C"/>
</dbReference>
<dbReference type="Gene3D" id="1.20.1090.10">
    <property type="entry name" value="Dehydroquinate synthase-like - alpha domain"/>
    <property type="match status" value="1"/>
</dbReference>
<dbReference type="SUPFAM" id="SSF56796">
    <property type="entry name" value="Dehydroquinate synthase-like"/>
    <property type="match status" value="1"/>
</dbReference>
<dbReference type="InterPro" id="IPR018211">
    <property type="entry name" value="ADH_Fe_CS"/>
</dbReference>
<dbReference type="STRING" id="207559.Dde_3062"/>
<dbReference type="FunFam" id="3.40.50.1970:FF:000003">
    <property type="entry name" value="Alcohol dehydrogenase, iron-containing"/>
    <property type="match status" value="1"/>
</dbReference>
<dbReference type="InterPro" id="IPR001670">
    <property type="entry name" value="ADH_Fe/GldA"/>
</dbReference>
<dbReference type="GO" id="GO:0046872">
    <property type="term" value="F:metal ion binding"/>
    <property type="evidence" value="ECO:0007669"/>
    <property type="project" value="InterPro"/>
</dbReference>
<evidence type="ECO:0000259" key="3">
    <source>
        <dbReference type="Pfam" id="PF00465"/>
    </source>
</evidence>
<proteinExistence type="inferred from homology"/>
<dbReference type="PANTHER" id="PTHR11496">
    <property type="entry name" value="ALCOHOL DEHYDROGENASE"/>
    <property type="match status" value="1"/>
</dbReference>
<feature type="domain" description="Alcohol dehydrogenase iron-type/glycerol dehydrogenase GldA" evidence="3">
    <location>
        <begin position="9"/>
        <end position="181"/>
    </location>
</feature>
<dbReference type="Proteomes" id="UP000002710">
    <property type="component" value="Chromosome"/>
</dbReference>
<dbReference type="InterPro" id="IPR039697">
    <property type="entry name" value="Alcohol_dehydrogenase_Fe"/>
</dbReference>